<sequence length="262" mass="28563">MALQDSYGPTMTMRGGEIEAAAKSPLAYNSGADSSRESTTSRSSQNKQVNRIRTIKEVVTGIYREADGTVITLKKIQRLGFDAEAIIIRHFAQTYGIAPSRVEVVHSRRHSKSHHTVGALRSPNIAYGVFPDKAAVDAIMGYAAVRSENIEGIEVSLQRFFKRDKREASPTAATVAHHQSSSPLDDQIPSSYTGSSSVVFDTPPASFSELMEDSMLREAAQQCPMVQAAAVDPTLAMAVMDWLQLHPDVLSDIHPPVDGFNF</sequence>
<feature type="region of interest" description="Disordered" evidence="1">
    <location>
        <begin position="1"/>
        <end position="48"/>
    </location>
</feature>
<dbReference type="OrthoDB" id="437636at2759"/>
<protein>
    <submittedName>
        <fullName evidence="2">Uncharacterized protein</fullName>
    </submittedName>
</protein>
<dbReference type="Proteomes" id="UP000591131">
    <property type="component" value="Unassembled WGS sequence"/>
</dbReference>
<comment type="caution">
    <text evidence="2">The sequence shown here is derived from an EMBL/GenBank/DDBJ whole genome shotgun (WGS) entry which is preliminary data.</text>
</comment>
<evidence type="ECO:0000256" key="1">
    <source>
        <dbReference type="SAM" id="MobiDB-lite"/>
    </source>
</evidence>
<evidence type="ECO:0000313" key="3">
    <source>
        <dbReference type="Proteomes" id="UP000591131"/>
    </source>
</evidence>
<proteinExistence type="predicted"/>
<feature type="region of interest" description="Disordered" evidence="1">
    <location>
        <begin position="171"/>
        <end position="195"/>
    </location>
</feature>
<evidence type="ECO:0000313" key="2">
    <source>
        <dbReference type="EMBL" id="KAF4657169.1"/>
    </source>
</evidence>
<name>A0A7J6LD79_PERCH</name>
<organism evidence="2 3">
    <name type="scientific">Perkinsus chesapeaki</name>
    <name type="common">Clam parasite</name>
    <name type="synonym">Perkinsus andrewsi</name>
    <dbReference type="NCBI Taxonomy" id="330153"/>
    <lineage>
        <taxon>Eukaryota</taxon>
        <taxon>Sar</taxon>
        <taxon>Alveolata</taxon>
        <taxon>Perkinsozoa</taxon>
        <taxon>Perkinsea</taxon>
        <taxon>Perkinsida</taxon>
        <taxon>Perkinsidae</taxon>
        <taxon>Perkinsus</taxon>
    </lineage>
</organism>
<accession>A0A7J6LD79</accession>
<dbReference type="EMBL" id="JAAPAO010000556">
    <property type="protein sequence ID" value="KAF4657169.1"/>
    <property type="molecule type" value="Genomic_DNA"/>
</dbReference>
<keyword evidence="3" id="KW-1185">Reference proteome</keyword>
<reference evidence="2 3" key="1">
    <citation type="submission" date="2020-04" db="EMBL/GenBank/DDBJ databases">
        <title>Perkinsus chesapeaki whole genome sequence.</title>
        <authorList>
            <person name="Bogema D.R."/>
        </authorList>
    </citation>
    <scope>NUCLEOTIDE SEQUENCE [LARGE SCALE GENOMIC DNA]</scope>
    <source>
        <strain evidence="2">ATCC PRA-425</strain>
    </source>
</reference>
<feature type="compositionally biased region" description="Polar residues" evidence="1">
    <location>
        <begin position="177"/>
        <end position="195"/>
    </location>
</feature>
<gene>
    <name evidence="2" type="ORF">FOL47_008564</name>
</gene>
<dbReference type="AlphaFoldDB" id="A0A7J6LD79"/>